<dbReference type="AlphaFoldDB" id="A0A6A6UQ17"/>
<protein>
    <submittedName>
        <fullName evidence="1">Uncharacterized protein</fullName>
    </submittedName>
</protein>
<name>A0A6A6UQ17_9PEZI</name>
<evidence type="ECO:0000313" key="1">
    <source>
        <dbReference type="EMBL" id="KAF2673487.1"/>
    </source>
</evidence>
<gene>
    <name evidence="1" type="ORF">BT63DRAFT_158173</name>
</gene>
<sequence length="116" mass="13513">MTCGRLLPSPSPLDLENMEKLRTVQRGTDSIINLIGPVFCSIYYDYGLRMQRGPWQTEDTCFRNQENGTCVRVSKKSRRYHDYVATLNIRLIMTLSISTHKLNILNIDKTTNRWTK</sequence>
<keyword evidence="2" id="KW-1185">Reference proteome</keyword>
<dbReference type="Proteomes" id="UP000799302">
    <property type="component" value="Unassembled WGS sequence"/>
</dbReference>
<accession>A0A6A6UQ17</accession>
<organism evidence="1 2">
    <name type="scientific">Microthyrium microscopicum</name>
    <dbReference type="NCBI Taxonomy" id="703497"/>
    <lineage>
        <taxon>Eukaryota</taxon>
        <taxon>Fungi</taxon>
        <taxon>Dikarya</taxon>
        <taxon>Ascomycota</taxon>
        <taxon>Pezizomycotina</taxon>
        <taxon>Dothideomycetes</taxon>
        <taxon>Dothideomycetes incertae sedis</taxon>
        <taxon>Microthyriales</taxon>
        <taxon>Microthyriaceae</taxon>
        <taxon>Microthyrium</taxon>
    </lineage>
</organism>
<evidence type="ECO:0000313" key="2">
    <source>
        <dbReference type="Proteomes" id="UP000799302"/>
    </source>
</evidence>
<dbReference type="OrthoDB" id="354769at2759"/>
<reference evidence="1" key="1">
    <citation type="journal article" date="2020" name="Stud. Mycol.">
        <title>101 Dothideomycetes genomes: a test case for predicting lifestyles and emergence of pathogens.</title>
        <authorList>
            <person name="Haridas S."/>
            <person name="Albert R."/>
            <person name="Binder M."/>
            <person name="Bloem J."/>
            <person name="Labutti K."/>
            <person name="Salamov A."/>
            <person name="Andreopoulos B."/>
            <person name="Baker S."/>
            <person name="Barry K."/>
            <person name="Bills G."/>
            <person name="Bluhm B."/>
            <person name="Cannon C."/>
            <person name="Castanera R."/>
            <person name="Culley D."/>
            <person name="Daum C."/>
            <person name="Ezra D."/>
            <person name="Gonzalez J."/>
            <person name="Henrissat B."/>
            <person name="Kuo A."/>
            <person name="Liang C."/>
            <person name="Lipzen A."/>
            <person name="Lutzoni F."/>
            <person name="Magnuson J."/>
            <person name="Mondo S."/>
            <person name="Nolan M."/>
            <person name="Ohm R."/>
            <person name="Pangilinan J."/>
            <person name="Park H.-J."/>
            <person name="Ramirez L."/>
            <person name="Alfaro M."/>
            <person name="Sun H."/>
            <person name="Tritt A."/>
            <person name="Yoshinaga Y."/>
            <person name="Zwiers L.-H."/>
            <person name="Turgeon B."/>
            <person name="Goodwin S."/>
            <person name="Spatafora J."/>
            <person name="Crous P."/>
            <person name="Grigoriev I."/>
        </authorList>
    </citation>
    <scope>NUCLEOTIDE SEQUENCE</scope>
    <source>
        <strain evidence="1">CBS 115976</strain>
    </source>
</reference>
<proteinExistence type="predicted"/>
<dbReference type="EMBL" id="MU004231">
    <property type="protein sequence ID" value="KAF2673487.1"/>
    <property type="molecule type" value="Genomic_DNA"/>
</dbReference>